<reference evidence="3 4" key="1">
    <citation type="journal article" date="2018" name="Nat. Ecol. Evol.">
        <title>Pezizomycetes genomes reveal the molecular basis of ectomycorrhizal truffle lifestyle.</title>
        <authorList>
            <person name="Murat C."/>
            <person name="Payen T."/>
            <person name="Noel B."/>
            <person name="Kuo A."/>
            <person name="Morin E."/>
            <person name="Chen J."/>
            <person name="Kohler A."/>
            <person name="Krizsan K."/>
            <person name="Balestrini R."/>
            <person name="Da Silva C."/>
            <person name="Montanini B."/>
            <person name="Hainaut M."/>
            <person name="Levati E."/>
            <person name="Barry K.W."/>
            <person name="Belfiori B."/>
            <person name="Cichocki N."/>
            <person name="Clum A."/>
            <person name="Dockter R.B."/>
            <person name="Fauchery L."/>
            <person name="Guy J."/>
            <person name="Iotti M."/>
            <person name="Le Tacon F."/>
            <person name="Lindquist E.A."/>
            <person name="Lipzen A."/>
            <person name="Malagnac F."/>
            <person name="Mello A."/>
            <person name="Molinier V."/>
            <person name="Miyauchi S."/>
            <person name="Poulain J."/>
            <person name="Riccioni C."/>
            <person name="Rubini A."/>
            <person name="Sitrit Y."/>
            <person name="Splivallo R."/>
            <person name="Traeger S."/>
            <person name="Wang M."/>
            <person name="Zifcakova L."/>
            <person name="Wipf D."/>
            <person name="Zambonelli A."/>
            <person name="Paolocci F."/>
            <person name="Nowrousian M."/>
            <person name="Ottonello S."/>
            <person name="Baldrian P."/>
            <person name="Spatafora J.W."/>
            <person name="Henrissat B."/>
            <person name="Nagy L.G."/>
            <person name="Aury J.M."/>
            <person name="Wincker P."/>
            <person name="Grigoriev I.V."/>
            <person name="Bonfante P."/>
            <person name="Martin F.M."/>
        </authorList>
    </citation>
    <scope>NUCLEOTIDE SEQUENCE [LARGE SCALE GENOMIC DNA]</scope>
    <source>
        <strain evidence="3 4">ATCC MYA-4762</strain>
    </source>
</reference>
<feature type="compositionally biased region" description="Low complexity" evidence="1">
    <location>
        <begin position="948"/>
        <end position="960"/>
    </location>
</feature>
<feature type="compositionally biased region" description="Basic and acidic residues" evidence="1">
    <location>
        <begin position="1138"/>
        <end position="1156"/>
    </location>
</feature>
<feature type="region of interest" description="Disordered" evidence="1">
    <location>
        <begin position="893"/>
        <end position="984"/>
    </location>
</feature>
<name>A0A3N4LRH3_9PEZI</name>
<keyword evidence="4" id="KW-1185">Reference proteome</keyword>
<evidence type="ECO:0000313" key="4">
    <source>
        <dbReference type="Proteomes" id="UP000267821"/>
    </source>
</evidence>
<evidence type="ECO:0000256" key="1">
    <source>
        <dbReference type="SAM" id="MobiDB-lite"/>
    </source>
</evidence>
<dbReference type="AlphaFoldDB" id="A0A3N4LRH3"/>
<dbReference type="EMBL" id="ML121569">
    <property type="protein sequence ID" value="RPB20585.1"/>
    <property type="molecule type" value="Genomic_DNA"/>
</dbReference>
<feature type="compositionally biased region" description="Polar residues" evidence="1">
    <location>
        <begin position="147"/>
        <end position="164"/>
    </location>
</feature>
<accession>A0A3N4LRH3</accession>
<feature type="region of interest" description="Disordered" evidence="1">
    <location>
        <begin position="1131"/>
        <end position="1156"/>
    </location>
</feature>
<proteinExistence type="predicted"/>
<feature type="domain" description="Sfi1 spindle body" evidence="2">
    <location>
        <begin position="281"/>
        <end position="842"/>
    </location>
</feature>
<feature type="compositionally biased region" description="Polar residues" evidence="1">
    <location>
        <begin position="909"/>
        <end position="923"/>
    </location>
</feature>
<dbReference type="Pfam" id="PF08457">
    <property type="entry name" value="Sfi1"/>
    <property type="match status" value="1"/>
</dbReference>
<dbReference type="OrthoDB" id="5215300at2759"/>
<dbReference type="Proteomes" id="UP000267821">
    <property type="component" value="Unassembled WGS sequence"/>
</dbReference>
<feature type="compositionally biased region" description="Polar residues" evidence="1">
    <location>
        <begin position="188"/>
        <end position="197"/>
    </location>
</feature>
<dbReference type="InterPro" id="IPR013665">
    <property type="entry name" value="Sfi1_dom"/>
</dbReference>
<feature type="compositionally biased region" description="Basic and acidic residues" evidence="1">
    <location>
        <begin position="165"/>
        <end position="175"/>
    </location>
</feature>
<feature type="compositionally biased region" description="Low complexity" evidence="1">
    <location>
        <begin position="198"/>
        <end position="213"/>
    </location>
</feature>
<feature type="region of interest" description="Disordered" evidence="1">
    <location>
        <begin position="125"/>
        <end position="224"/>
    </location>
</feature>
<dbReference type="InParanoid" id="A0A3N4LRH3"/>
<gene>
    <name evidence="3" type="ORF">L211DRAFT_892929</name>
</gene>
<dbReference type="STRING" id="1051890.A0A3N4LRH3"/>
<evidence type="ECO:0000313" key="3">
    <source>
        <dbReference type="EMBL" id="RPB20585.1"/>
    </source>
</evidence>
<evidence type="ECO:0000259" key="2">
    <source>
        <dbReference type="Pfam" id="PF08457"/>
    </source>
</evidence>
<protein>
    <recommendedName>
        <fullName evidence="2">Sfi1 spindle body domain-containing protein</fullName>
    </recommendedName>
</protein>
<organism evidence="3 4">
    <name type="scientific">Terfezia boudieri ATCC MYA-4762</name>
    <dbReference type="NCBI Taxonomy" id="1051890"/>
    <lineage>
        <taxon>Eukaryota</taxon>
        <taxon>Fungi</taxon>
        <taxon>Dikarya</taxon>
        <taxon>Ascomycota</taxon>
        <taxon>Pezizomycotina</taxon>
        <taxon>Pezizomycetes</taxon>
        <taxon>Pezizales</taxon>
        <taxon>Pezizaceae</taxon>
        <taxon>Terfezia</taxon>
    </lineage>
</organism>
<sequence length="1156" mass="134754">MPSQSNPAEYDNASVSASRSYSKEDLQTIYEIICLATIVPSDYAFRCIWRAYETVLRYKDIDPAHDSKYFRVLINLGGGGSLLDKFKTFLTENGFDASTVEHLNPPDTRLVSLYTRSRFLEAKDRRDRTISTASNSPGDDDGDTGDYTNSSNTSRNQRKGYNSTRRQERREARELEQEEPASRGLRRSNLNQVNLAYTSPLSRLTSSSGSPDSQWTDFRDRTTSEGQVRLEGNAEFVRNISLSKKYFRLWQHRVVEQAEHRRELEHIAAAHDNRVLGRAALTEWLYLTKERQTENARNIYLIGAAFSTWAHKTAAIINRSNEMRQRIMARKYFNTWRSIVLENNAKIQRFQLSCAIYRWRMALFRRRQAEEHAVQVYKANLVNRFRRVWWYRACEAVAPGLHNNFLMHEALSTWRQQTSAMIHNQLVADRLNRARVANRVFQHWLERTDDYLDLEENAVDHRDWSVTRRHLDIWRQQTGYAPAVAHTAARINRRLATNFLANWRLRCRQSLAAAAFLKANTFKHILRTWDLHLRHNFVVVQQERRILVDALYSWVLQTRYQIFTRNVKNWLLAKNALLTWRQQTRRILRERRNNNHNAIYSLKRHLLSKFFHTWRNRLAEEATREANAESHRRAVLAPRALRIWTARVRDIITLQSWVEPAHRYLLIRNHLSLWRNALQSVKRNKIKSAYKQFYRCRRRRLLASVMNQWYSRTQIRRAMVLSAEDFNFSRIALTAQRTLEIWHERLARVDQLKQAQQSWNNPPLMNSALDKWLLYLEHLANLGGLAESYRNERLILTAATLFRRWQTKVFILRTRETTAELLSDRIEKRRLVALVRRWVERARSKDDMRRFEERLDEEEEEEGFQGGQSTHWLNRARFQQHDEFNDSLGMGEVEQDEQPDVSPTPTPNPLQHTNHFSPGTSYRSSRRDQLPSEDLIDLQTPFPGAGQSSRLSPLRSPGRSLPRRERTQSTRNTPFLSSIPPLQPNIRSSLFGLTPARPGPQKPLQTPRERAVRASEVHFKTTPAPFKFLQTPAQTSGGLQSQARTVPEAVTEAPPRTPSPPPRIPRPEGGVQLNLEEFSTPAVRPQKASSAPRSPAELWENLLNSAARLNTTRSVRFTGLTTAIHTGLGRSLFGQRDLPGDRSSHKGKEREAPPHE</sequence>